<dbReference type="AntiFam" id="ANF00057">
    <property type="entry name" value="Translation of E. coli type CRISPR repeat"/>
</dbReference>
<protein>
    <submittedName>
        <fullName evidence="1">Uncharacterized protein</fullName>
    </submittedName>
</protein>
<name>A0A6C8GAP9_SALIN</name>
<reference evidence="1 2" key="1">
    <citation type="submission" date="2011-09" db="EMBL/GenBank/DDBJ databases">
        <authorList>
            <person name="McClelland M."/>
            <person name="Clifton S."/>
            <person name="Porwollik S."/>
            <person name="Cheng P."/>
            <person name="Wollam A."/>
            <person name="Wang C."/>
            <person name="Pepin K."/>
            <person name="Bhonagiri V."/>
            <person name="Fulton R."/>
            <person name="Fulton L.F."/>
            <person name="Delehaunty K."/>
            <person name="Fronick C."/>
            <person name="O'Laughlin M."/>
            <person name="Godfrey J."/>
            <person name="Waligorski J."/>
            <person name="Appelbaum E."/>
            <person name="Farmer C."/>
            <person name="Strong C."/>
            <person name="Tomlinson C."/>
            <person name="Hou S."/>
            <person name="Minx P."/>
            <person name="Warren W."/>
            <person name="Wilson R.K."/>
        </authorList>
    </citation>
    <scope>NUCLEOTIDE SEQUENCE [LARGE SCALE GENOMIC DNA]</scope>
    <source>
        <strain evidence="2">SARB 27</strain>
    </source>
</reference>
<accession>A0A6C8GAP9</accession>
<dbReference type="AntiFam" id="ANF00006">
    <property type="entry name" value="Translation of CRISPR region"/>
</dbReference>
<gene>
    <name evidence="1" type="ORF">SEENIN0B_03019</name>
</gene>
<evidence type="ECO:0000313" key="2">
    <source>
        <dbReference type="Proteomes" id="UP000004564"/>
    </source>
</evidence>
<dbReference type="Proteomes" id="UP000004564">
    <property type="component" value="Chromosome"/>
</dbReference>
<sequence length="42" mass="4648">MMSLHMKTTGLSPLARGTHIQSRVFEFLVRFIPAGAGNTLFN</sequence>
<organism evidence="1 2">
    <name type="scientific">Salmonella enterica subsp. enterica serovar Infantis str. SARB27</name>
    <dbReference type="NCBI Taxonomy" id="596155"/>
    <lineage>
        <taxon>Bacteria</taxon>
        <taxon>Pseudomonadati</taxon>
        <taxon>Pseudomonadota</taxon>
        <taxon>Gammaproteobacteria</taxon>
        <taxon>Enterobacterales</taxon>
        <taxon>Enterobacteriaceae</taxon>
        <taxon>Salmonella</taxon>
    </lineage>
</organism>
<proteinExistence type="predicted"/>
<dbReference type="EMBL" id="AFYI01000002">
    <property type="protein sequence ID" value="EHB43114.1"/>
    <property type="molecule type" value="Genomic_DNA"/>
</dbReference>
<comment type="caution">
    <text evidence="1">The sequence shown here is derived from an EMBL/GenBank/DDBJ whole genome shotgun (WGS) entry which is preliminary data.</text>
</comment>
<dbReference type="AlphaFoldDB" id="A0A6C8GAP9"/>
<evidence type="ECO:0000313" key="1">
    <source>
        <dbReference type="EMBL" id="EHB43114.1"/>
    </source>
</evidence>